<dbReference type="InterPro" id="IPR001647">
    <property type="entry name" value="HTH_TetR"/>
</dbReference>
<dbReference type="Proteomes" id="UP000292373">
    <property type="component" value="Unassembled WGS sequence"/>
</dbReference>
<comment type="caution">
    <text evidence="4">The sequence shown here is derived from an EMBL/GenBank/DDBJ whole genome shotgun (WGS) entry which is preliminary data.</text>
</comment>
<evidence type="ECO:0000256" key="2">
    <source>
        <dbReference type="PROSITE-ProRule" id="PRU00335"/>
    </source>
</evidence>
<dbReference type="GO" id="GO:0003677">
    <property type="term" value="F:DNA binding"/>
    <property type="evidence" value="ECO:0007669"/>
    <property type="project" value="UniProtKB-UniRule"/>
</dbReference>
<name>A0A4V6MV26_9ACTN</name>
<protein>
    <submittedName>
        <fullName evidence="4">TetR/AcrR family transcriptional regulator</fullName>
    </submittedName>
</protein>
<accession>A0A4V6MV26</accession>
<gene>
    <name evidence="4" type="ORF">ET989_05450</name>
</gene>
<evidence type="ECO:0000313" key="5">
    <source>
        <dbReference type="Proteomes" id="UP000292373"/>
    </source>
</evidence>
<dbReference type="InterPro" id="IPR009057">
    <property type="entry name" value="Homeodomain-like_sf"/>
</dbReference>
<dbReference type="PROSITE" id="PS50977">
    <property type="entry name" value="HTH_TETR_2"/>
    <property type="match status" value="1"/>
</dbReference>
<dbReference type="RefSeq" id="WP_131167548.1">
    <property type="nucleotide sequence ID" value="NZ_SDMQ01000004.1"/>
</dbReference>
<evidence type="ECO:0000313" key="4">
    <source>
        <dbReference type="EMBL" id="TBT85899.1"/>
    </source>
</evidence>
<keyword evidence="1 2" id="KW-0238">DNA-binding</keyword>
<dbReference type="Gene3D" id="1.10.357.10">
    <property type="entry name" value="Tetracycline Repressor, domain 2"/>
    <property type="match status" value="1"/>
</dbReference>
<dbReference type="OrthoDB" id="7506349at2"/>
<proteinExistence type="predicted"/>
<dbReference type="EMBL" id="SDMQ01000004">
    <property type="protein sequence ID" value="TBT85899.1"/>
    <property type="molecule type" value="Genomic_DNA"/>
</dbReference>
<dbReference type="AlphaFoldDB" id="A0A4V6MV26"/>
<feature type="DNA-binding region" description="H-T-H motif" evidence="2">
    <location>
        <begin position="24"/>
        <end position="43"/>
    </location>
</feature>
<dbReference type="SUPFAM" id="SSF46689">
    <property type="entry name" value="Homeodomain-like"/>
    <property type="match status" value="1"/>
</dbReference>
<organism evidence="4 5">
    <name type="scientific">Propioniciclava sinopodophylli</name>
    <dbReference type="NCBI Taxonomy" id="1837344"/>
    <lineage>
        <taxon>Bacteria</taxon>
        <taxon>Bacillati</taxon>
        <taxon>Actinomycetota</taxon>
        <taxon>Actinomycetes</taxon>
        <taxon>Propionibacteriales</taxon>
        <taxon>Propionibacteriaceae</taxon>
        <taxon>Propioniciclava</taxon>
    </lineage>
</organism>
<reference evidence="4 5" key="1">
    <citation type="submission" date="2019-01" db="EMBL/GenBank/DDBJ databases">
        <title>Lactibacter flavus gen. nov., sp. nov., a novel bacterium of the family Propionibacteriaceae isolated from raw milk and dairy products.</title>
        <authorList>
            <person name="Huptas C."/>
            <person name="Wenning M."/>
            <person name="Breitenwieser F."/>
            <person name="Doll E."/>
            <person name="Von Neubeck M."/>
            <person name="Busse H.-J."/>
            <person name="Scherer S."/>
        </authorList>
    </citation>
    <scope>NUCLEOTIDE SEQUENCE [LARGE SCALE GENOMIC DNA]</scope>
    <source>
        <strain evidence="4 5">KCTC 33808</strain>
    </source>
</reference>
<keyword evidence="5" id="KW-1185">Reference proteome</keyword>
<evidence type="ECO:0000256" key="1">
    <source>
        <dbReference type="ARBA" id="ARBA00023125"/>
    </source>
</evidence>
<sequence length="176" mass="18804">MGRREELGDAAIAVVSAAGLKGLTHRAVDTMAEVPAGTTSNYFRTRQALVDAVADRIEQRDLEVWAALSAPPETFEAFTHWLGAFARAMVVDHGELSRVRFSLFMADPDRYAPGHDRFLGSVAGALQLLGVEGSDVVAPAFLDYLDGVILHGTTVRPNAVPTAEVIAANLARLAGY</sequence>
<feature type="domain" description="HTH tetR-type" evidence="3">
    <location>
        <begin position="1"/>
        <end position="61"/>
    </location>
</feature>
<evidence type="ECO:0000259" key="3">
    <source>
        <dbReference type="PROSITE" id="PS50977"/>
    </source>
</evidence>